<evidence type="ECO:0000256" key="1">
    <source>
        <dbReference type="SAM" id="Coils"/>
    </source>
</evidence>
<feature type="compositionally biased region" description="Low complexity" evidence="2">
    <location>
        <begin position="514"/>
        <end position="527"/>
    </location>
</feature>
<sequence length="1016" mass="115011">MADYSGYTTLTHHIPIDTFFFIIKSPIKKLIHKYGHKNCGLRHEELCEEIKKIISDKKKIELKHMDQDGRKKWISDWDSKRNEFFNRLFEEEGFINMCFPKQKFTNIPSLNQLISKHIDFCKKKDNRRAAVEAKPEYSKCVEYNSWIDTQRKSFTLEYLKNVKDYKLPAVKKYFSTKEHPRGHDPLETYRNSKMNCHKYNPTSRSYPQIPIANRPTDKLQPSMEPNIIRDSQGKDVKSVTQGDSASAKTKPGTNTFPNAKAPIVDSQLSSPSKTQPDGIPTAQDTPVKPKDPVSPVIVEGAKKESTIHHQPPTGMPPTIKVEASPKDSVLSPVIRHQPSPTATTSSSSTLATVKDTTSSQTTPTSPSLTTTSASSLDSVSPLPSDPIPSAAATNDQDRASHLATTSDTLATTHSTETLSSPSSAVLSLAQPQPPARNTPPAVTAAQENGTPVSSSASTFTTPVTTTTMSPAADTSLTMSTIQAPIPSTEQVPSVPGSKEPPPPSASGEPKETVPITGPQQTFTQTPTSLSGGDTKRVSVPAQPDNNQQTKLSSAPSPKTKDLIIQTGVQSANSITTHSAYTPSGKVDIQSVKIQKNVGQTDTKHNISPVQIKTNKDRDQLTQFVSVDQGKISLVKPGKDPKNNPITQKGKNDNPNIISESIPPLMHIIPTLLYTPFGFLLGRRRKRKKHDLKRIFEIPEKPTYESPNIAAHEWEDPKLVGEIVENDIYIKLLKINRYKQEMQKRKKKNKTTLIEVHMEVLEEYKNDEWELHKGDFLEICLRGFIDEENDNYSKLPDTELTVNNTNKDKTVENIQKQDILWNNWIENHRNILEQWKEKEWFHILKNKWRNEQQKYKEKNDKLQENILNEQETHSIVSQKEIWKQWISKQANLIDMFNKEDWFKSIVCVQNKEKDNCHINEYNNISVTSKTGLKNEKMNHENGRSKNIIQKLMVQIHMMLLEECIKEDIIKHKELCIDNFIEDIHNQNNYDQKRNITQCDTDDFNVLEFEEINTSINK</sequence>
<feature type="compositionally biased region" description="Low complexity" evidence="2">
    <location>
        <begin position="401"/>
        <end position="429"/>
    </location>
</feature>
<evidence type="ECO:0000313" key="4">
    <source>
        <dbReference type="Proteomes" id="UP000078560"/>
    </source>
</evidence>
<accession>A0A1A8W9T2</accession>
<feature type="compositionally biased region" description="Low complexity" evidence="2">
    <location>
        <begin position="450"/>
        <end position="472"/>
    </location>
</feature>
<organism evidence="3 4">
    <name type="scientific">Plasmodium ovale curtisi</name>
    <dbReference type="NCBI Taxonomy" id="864141"/>
    <lineage>
        <taxon>Eukaryota</taxon>
        <taxon>Sar</taxon>
        <taxon>Alveolata</taxon>
        <taxon>Apicomplexa</taxon>
        <taxon>Aconoidasida</taxon>
        <taxon>Haemosporida</taxon>
        <taxon>Plasmodiidae</taxon>
        <taxon>Plasmodium</taxon>
        <taxon>Plasmodium (Plasmodium)</taxon>
    </lineage>
</organism>
<feature type="region of interest" description="Disordered" evidence="2">
    <location>
        <begin position="200"/>
        <end position="558"/>
    </location>
</feature>
<gene>
    <name evidence="3" type="ORF">POVCU2_0057250</name>
</gene>
<proteinExistence type="predicted"/>
<evidence type="ECO:0000256" key="2">
    <source>
        <dbReference type="SAM" id="MobiDB-lite"/>
    </source>
</evidence>
<name>A0A1A8W9T2_PLAOA</name>
<feature type="compositionally biased region" description="Polar residues" evidence="2">
    <location>
        <begin position="543"/>
        <end position="556"/>
    </location>
</feature>
<feature type="coiled-coil region" evidence="1">
    <location>
        <begin position="844"/>
        <end position="871"/>
    </location>
</feature>
<feature type="compositionally biased region" description="Polar residues" evidence="2">
    <location>
        <begin position="266"/>
        <end position="275"/>
    </location>
</feature>
<dbReference type="AlphaFoldDB" id="A0A1A8W9T2"/>
<feature type="compositionally biased region" description="Polar residues" evidence="2">
    <location>
        <begin position="474"/>
        <end position="490"/>
    </location>
</feature>
<evidence type="ECO:0000313" key="3">
    <source>
        <dbReference type="EMBL" id="SBS89789.1"/>
    </source>
</evidence>
<dbReference type="Proteomes" id="UP000078560">
    <property type="component" value="Unassembled WGS sequence"/>
</dbReference>
<reference evidence="4" key="1">
    <citation type="submission" date="2016-05" db="EMBL/GenBank/DDBJ databases">
        <authorList>
            <person name="Naeem Raeece"/>
        </authorList>
    </citation>
    <scope>NUCLEOTIDE SEQUENCE [LARGE SCALE GENOMIC DNA]</scope>
</reference>
<feature type="compositionally biased region" description="Low complexity" evidence="2">
    <location>
        <begin position="338"/>
        <end position="382"/>
    </location>
</feature>
<dbReference type="EMBL" id="FLQU01000817">
    <property type="protein sequence ID" value="SBS89789.1"/>
    <property type="molecule type" value="Genomic_DNA"/>
</dbReference>
<protein>
    <submittedName>
        <fullName evidence="3">STP1 protein</fullName>
    </submittedName>
</protein>
<keyword evidence="1" id="KW-0175">Coiled coil</keyword>
<feature type="compositionally biased region" description="Polar residues" evidence="2">
    <location>
        <begin position="238"/>
        <end position="257"/>
    </location>
</feature>